<evidence type="ECO:0000313" key="2">
    <source>
        <dbReference type="Proteomes" id="UP000053235"/>
    </source>
</evidence>
<dbReference type="AlphaFoldDB" id="A0A0M7A9K9"/>
<reference evidence="2" key="1">
    <citation type="submission" date="2015-07" db="EMBL/GenBank/DDBJ databases">
        <authorList>
            <person name="Rodrigo-Torres Lidia"/>
            <person name="Arahal R.David."/>
        </authorList>
    </citation>
    <scope>NUCLEOTIDE SEQUENCE [LARGE SCALE GENOMIC DNA]</scope>
    <source>
        <strain evidence="2">CECT 5112</strain>
    </source>
</reference>
<accession>A0A0M7A9K9</accession>
<dbReference type="RefSeq" id="WP_055672224.1">
    <property type="nucleotide sequence ID" value="NZ_CXWD01000009.1"/>
</dbReference>
<organism evidence="1 2">
    <name type="scientific">Roseibium alexandrii</name>
    <dbReference type="NCBI Taxonomy" id="388408"/>
    <lineage>
        <taxon>Bacteria</taxon>
        <taxon>Pseudomonadati</taxon>
        <taxon>Pseudomonadota</taxon>
        <taxon>Alphaproteobacteria</taxon>
        <taxon>Hyphomicrobiales</taxon>
        <taxon>Stappiaceae</taxon>
        <taxon>Roseibium</taxon>
    </lineage>
</organism>
<name>A0A0M7A9K9_9HYPH</name>
<keyword evidence="2" id="KW-1185">Reference proteome</keyword>
<gene>
    <name evidence="1" type="ORF">LAX5112_02653</name>
</gene>
<protein>
    <submittedName>
        <fullName evidence="1">Uncharacterized protein</fullName>
    </submittedName>
</protein>
<dbReference type="Proteomes" id="UP000053235">
    <property type="component" value="Unassembled WGS sequence"/>
</dbReference>
<sequence>MALAMDWPQAQVGEGSANSATILPFEPDDLAQQNPPQSLTRYQYFFVPSHQKDEDDAECVTKPGAFLRLGSYSDIEEESAQSDNGVSAYYPSRHIASETGDRVYKHAAGPRAAQSCGITMACDGRVLIKSDEKFFIETTDLVDIHCGKEIQITADTGPITAETGDQFSIAANKKVSIRSGAIPGEAYVTSEENTSGDTGIEIIANEGNSNAFLEANDIVTHAHGAKTTHVDGTQTNVVRSDTLNDTWGNARSIFRGSNMSLYFAGGLSYRASASLNVSTSIDLNVLMMDFKFALSKFEMVKWKIDMKEVVFKTASVSTQLDYLMLERQRLSVENSELKCETEDLSVKTKKIASELANLTTSISTHVQL</sequence>
<proteinExistence type="predicted"/>
<evidence type="ECO:0000313" key="1">
    <source>
        <dbReference type="EMBL" id="CTQ70920.1"/>
    </source>
</evidence>
<dbReference type="EMBL" id="CXWD01000009">
    <property type="protein sequence ID" value="CTQ70920.1"/>
    <property type="molecule type" value="Genomic_DNA"/>
</dbReference>